<proteinExistence type="predicted"/>
<name>A0ABU3C836_9FLAO</name>
<organism evidence="1 2">
    <name type="scientific">Autumnicola tepida</name>
    <dbReference type="NCBI Taxonomy" id="3075595"/>
    <lineage>
        <taxon>Bacteria</taxon>
        <taxon>Pseudomonadati</taxon>
        <taxon>Bacteroidota</taxon>
        <taxon>Flavobacteriia</taxon>
        <taxon>Flavobacteriales</taxon>
        <taxon>Flavobacteriaceae</taxon>
        <taxon>Autumnicola</taxon>
    </lineage>
</organism>
<dbReference type="RefSeq" id="WP_311534169.1">
    <property type="nucleotide sequence ID" value="NZ_JAVRHQ010000005.1"/>
</dbReference>
<dbReference type="EMBL" id="JAVRHQ010000005">
    <property type="protein sequence ID" value="MDT0642503.1"/>
    <property type="molecule type" value="Genomic_DNA"/>
</dbReference>
<protein>
    <recommendedName>
        <fullName evidence="3">Glycosyl transferase family 1 domain-containing protein</fullName>
    </recommendedName>
</protein>
<accession>A0ABU3C836</accession>
<gene>
    <name evidence="1" type="ORF">RM553_06620</name>
</gene>
<reference evidence="1 2" key="1">
    <citation type="submission" date="2023-09" db="EMBL/GenBank/DDBJ databases">
        <authorList>
            <person name="Rey-Velasco X."/>
        </authorList>
    </citation>
    <scope>NUCLEOTIDE SEQUENCE [LARGE SCALE GENOMIC DNA]</scope>
    <source>
        <strain evidence="1 2">F363</strain>
    </source>
</reference>
<dbReference type="SUPFAM" id="SSF53756">
    <property type="entry name" value="UDP-Glycosyltransferase/glycogen phosphorylase"/>
    <property type="match status" value="1"/>
</dbReference>
<keyword evidence="2" id="KW-1185">Reference proteome</keyword>
<evidence type="ECO:0008006" key="3">
    <source>
        <dbReference type="Google" id="ProtNLM"/>
    </source>
</evidence>
<sequence>MRLLFICPGMEPGKDGVGDYVSRLAFNLSKEGFTSGVIALNDRFVPEIKIEERTDDNIKYYVLRIPSGCNSGQKISTAEEWINSFSPEWVSLQYVGFGFNKYGLPLELLNLRKTLGNYHFHLMFHELWCGAAKESKIKERILGSLQKIFIRKLSATLNPREVFTNTQTSLQNLRKIGVQSKLTPVFSNIPTDKRGSDEQWNRILEDKCLRQVTDKKEDWLILGFFGTVYRYMDIEGLLISATKAATGLGKQIGILSIGHGRGQEIGKMAKNINAAYWQTGALDASLINRAMALVNLGVVTTRIDGLDKSGSAIAWLERGIPVVISSEDSMYKKEMEAKGVFQIFDKEDIYKSLSASGNFKNENRFEEAKKAYISLAKLPYPIT</sequence>
<evidence type="ECO:0000313" key="1">
    <source>
        <dbReference type="EMBL" id="MDT0642503.1"/>
    </source>
</evidence>
<evidence type="ECO:0000313" key="2">
    <source>
        <dbReference type="Proteomes" id="UP001262889"/>
    </source>
</evidence>
<comment type="caution">
    <text evidence="1">The sequence shown here is derived from an EMBL/GenBank/DDBJ whole genome shotgun (WGS) entry which is preliminary data.</text>
</comment>
<dbReference type="Proteomes" id="UP001262889">
    <property type="component" value="Unassembled WGS sequence"/>
</dbReference>